<dbReference type="PANTHER" id="PTHR36526">
    <property type="entry name" value="TRANSMEMBRANE PROTEIN 154"/>
    <property type="match status" value="1"/>
</dbReference>
<dbReference type="Proteomes" id="UP000472260">
    <property type="component" value="Unassembled WGS sequence"/>
</dbReference>
<keyword evidence="3" id="KW-0732">Signal</keyword>
<protein>
    <submittedName>
        <fullName evidence="4">Transmembrane protein 154-like</fullName>
    </submittedName>
</protein>
<evidence type="ECO:0000256" key="1">
    <source>
        <dbReference type="SAM" id="MobiDB-lite"/>
    </source>
</evidence>
<feature type="region of interest" description="Disordered" evidence="1">
    <location>
        <begin position="25"/>
        <end position="95"/>
    </location>
</feature>
<accession>A0A671M5M9</accession>
<dbReference type="OrthoDB" id="9451445at2759"/>
<feature type="transmembrane region" description="Helical" evidence="2">
    <location>
        <begin position="104"/>
        <end position="128"/>
    </location>
</feature>
<evidence type="ECO:0000313" key="5">
    <source>
        <dbReference type="Proteomes" id="UP000472260"/>
    </source>
</evidence>
<dbReference type="Ensembl" id="ENSSANT00000030258.1">
    <property type="protein sequence ID" value="ENSSANP00000028411.1"/>
    <property type="gene ID" value="ENSSANG00000014595.1"/>
</dbReference>
<dbReference type="Ensembl" id="ENSSANT00000030252.1">
    <property type="protein sequence ID" value="ENSSANP00000028405.1"/>
    <property type="gene ID" value="ENSSANG00000014595.1"/>
</dbReference>
<keyword evidence="2" id="KW-0812">Transmembrane</keyword>
<feature type="compositionally biased region" description="Low complexity" evidence="1">
    <location>
        <begin position="78"/>
        <end position="93"/>
    </location>
</feature>
<reference evidence="4" key="1">
    <citation type="submission" date="2025-05" db="UniProtKB">
        <authorList>
            <consortium name="Ensembl"/>
        </authorList>
    </citation>
    <scope>IDENTIFICATION</scope>
</reference>
<sequence>MNLTLFLLLALTASWTGLVQCEDKEEPEGEFVSEDLLGPKAEGEEENSDNHGDSSGDGRSLVADSLESVSTASSDSVNNQETEPTTETNTETNTDADAEDLNPVIMIIIPLVLTLVIIAVIVCVVMIYRRRRIKAADTKEDPYLDHEDHEKVPMPMFDDDIPSVMELEMEDLDNWMAKDGGKKVDTGQI</sequence>
<dbReference type="RefSeq" id="XP_016357365.1">
    <property type="nucleotide sequence ID" value="XM_016501879.1"/>
</dbReference>
<dbReference type="InterPro" id="IPR028064">
    <property type="entry name" value="TMEM154"/>
</dbReference>
<dbReference type="KEGG" id="sanh:107700274"/>
<dbReference type="AlphaFoldDB" id="A0A671M5M9"/>
<dbReference type="PANTHER" id="PTHR36526:SF1">
    <property type="entry name" value="TRANSMEMBRANE PROTEIN 154"/>
    <property type="match status" value="1"/>
</dbReference>
<gene>
    <name evidence="4" type="primary">LOC107700274</name>
</gene>
<dbReference type="GeneID" id="107700274"/>
<feature type="signal peptide" evidence="3">
    <location>
        <begin position="1"/>
        <end position="21"/>
    </location>
</feature>
<evidence type="ECO:0000313" key="4">
    <source>
        <dbReference type="Ensembl" id="ENSSANP00000028405.1"/>
    </source>
</evidence>
<keyword evidence="5" id="KW-1185">Reference proteome</keyword>
<proteinExistence type="predicted"/>
<dbReference type="InterPro" id="IPR053087">
    <property type="entry name" value="TMEM154-like"/>
</dbReference>
<feature type="compositionally biased region" description="Polar residues" evidence="1">
    <location>
        <begin position="67"/>
        <end position="77"/>
    </location>
</feature>
<dbReference type="Pfam" id="PF15102">
    <property type="entry name" value="TMEM154"/>
    <property type="match status" value="1"/>
</dbReference>
<feature type="chain" id="PRO_5044627024" evidence="3">
    <location>
        <begin position="22"/>
        <end position="189"/>
    </location>
</feature>
<keyword evidence="2" id="KW-0472">Membrane</keyword>
<evidence type="ECO:0000256" key="2">
    <source>
        <dbReference type="SAM" id="Phobius"/>
    </source>
</evidence>
<organism evidence="4 5">
    <name type="scientific">Sinocyclocheilus anshuiensis</name>
    <dbReference type="NCBI Taxonomy" id="1608454"/>
    <lineage>
        <taxon>Eukaryota</taxon>
        <taxon>Metazoa</taxon>
        <taxon>Chordata</taxon>
        <taxon>Craniata</taxon>
        <taxon>Vertebrata</taxon>
        <taxon>Euteleostomi</taxon>
        <taxon>Actinopterygii</taxon>
        <taxon>Neopterygii</taxon>
        <taxon>Teleostei</taxon>
        <taxon>Ostariophysi</taxon>
        <taxon>Cypriniformes</taxon>
        <taxon>Cyprinidae</taxon>
        <taxon>Cyprininae</taxon>
        <taxon>Sinocyclocheilus</taxon>
    </lineage>
</organism>
<name>A0A671M5M9_9TELE</name>
<keyword evidence="2" id="KW-1133">Transmembrane helix</keyword>
<evidence type="ECO:0000256" key="3">
    <source>
        <dbReference type="SAM" id="SignalP"/>
    </source>
</evidence>